<comment type="caution">
    <text evidence="1">The sequence shown here is derived from an EMBL/GenBank/DDBJ whole genome shotgun (WGS) entry which is preliminary data.</text>
</comment>
<keyword evidence="2" id="KW-1185">Reference proteome</keyword>
<proteinExistence type="predicted"/>
<dbReference type="SUPFAM" id="SSF53335">
    <property type="entry name" value="S-adenosyl-L-methionine-dependent methyltransferases"/>
    <property type="match status" value="1"/>
</dbReference>
<evidence type="ECO:0000313" key="1">
    <source>
        <dbReference type="EMBL" id="OHV26369.1"/>
    </source>
</evidence>
<gene>
    <name evidence="1" type="ORF">BBK14_21305</name>
</gene>
<accession>A0A1S1PYH6</accession>
<sequence length="110" mass="12338">MDEIPTVDLRTDLPHSARMYDYYLGGKDNFPADRAAADQALHAFPGLQVTARQNRAFLIRATRHLAGELGIRQFLDIGTSIFSELYLSYGDDEGWRYAPSAPCPGRLSEF</sequence>
<name>A0A1S1PYH6_9ACTN</name>
<reference evidence="2" key="1">
    <citation type="submission" date="2016-07" db="EMBL/GenBank/DDBJ databases">
        <title>Frankia sp. NRRL B-16219 Genome sequencing.</title>
        <authorList>
            <person name="Ghodhbane-Gtari F."/>
            <person name="Swanson E."/>
            <person name="Gueddou A."/>
            <person name="Louati M."/>
            <person name="Nouioui I."/>
            <person name="Hezbri K."/>
            <person name="Abebe-Akele F."/>
            <person name="Simpson S."/>
            <person name="Morris K."/>
            <person name="Thomas K."/>
            <person name="Gtari M."/>
            <person name="Tisa L.S."/>
        </authorList>
    </citation>
    <scope>NUCLEOTIDE SEQUENCE [LARGE SCALE GENOMIC DNA]</scope>
    <source>
        <strain evidence="2">NRRL B-16219</strain>
    </source>
</reference>
<dbReference type="Proteomes" id="UP000179769">
    <property type="component" value="Unassembled WGS sequence"/>
</dbReference>
<dbReference type="AlphaFoldDB" id="A0A1S1PYH6"/>
<dbReference type="InterPro" id="IPR029063">
    <property type="entry name" value="SAM-dependent_MTases_sf"/>
</dbReference>
<dbReference type="InterPro" id="IPR006764">
    <property type="entry name" value="SAM_dep_MeTrfase_SAV2177_type"/>
</dbReference>
<evidence type="ECO:0008006" key="3">
    <source>
        <dbReference type="Google" id="ProtNLM"/>
    </source>
</evidence>
<dbReference type="Pfam" id="PF04672">
    <property type="entry name" value="Methyltransf_19"/>
    <property type="match status" value="1"/>
</dbReference>
<protein>
    <recommendedName>
        <fullName evidence="3">Methyltransferase</fullName>
    </recommendedName>
</protein>
<evidence type="ECO:0000313" key="2">
    <source>
        <dbReference type="Proteomes" id="UP000179769"/>
    </source>
</evidence>
<organism evidence="1 2">
    <name type="scientific">Parafrankia soli</name>
    <dbReference type="NCBI Taxonomy" id="2599596"/>
    <lineage>
        <taxon>Bacteria</taxon>
        <taxon>Bacillati</taxon>
        <taxon>Actinomycetota</taxon>
        <taxon>Actinomycetes</taxon>
        <taxon>Frankiales</taxon>
        <taxon>Frankiaceae</taxon>
        <taxon>Parafrankia</taxon>
    </lineage>
</organism>
<dbReference type="Gene3D" id="3.40.50.150">
    <property type="entry name" value="Vaccinia Virus protein VP39"/>
    <property type="match status" value="1"/>
</dbReference>
<dbReference type="EMBL" id="MAXA01000227">
    <property type="protein sequence ID" value="OHV26369.1"/>
    <property type="molecule type" value="Genomic_DNA"/>
</dbReference>